<feature type="region of interest" description="Disordered" evidence="3">
    <location>
        <begin position="331"/>
        <end position="453"/>
    </location>
</feature>
<dbReference type="PANTHER" id="PTHR10188">
    <property type="entry name" value="L-ASPARAGINASE"/>
    <property type="match status" value="1"/>
</dbReference>
<dbReference type="FunFam" id="3.60.20.30:FF:000007">
    <property type="entry name" value="Similar to threonine aspartase"/>
    <property type="match status" value="1"/>
</dbReference>
<dbReference type="InterPro" id="IPR037464">
    <property type="entry name" value="Taspase1"/>
</dbReference>
<dbReference type="EMBL" id="KV441414">
    <property type="protein sequence ID" value="OAF54872.1"/>
    <property type="molecule type" value="Genomic_DNA"/>
</dbReference>
<gene>
    <name evidence="4" type="ORF">VC83_08633</name>
</gene>
<dbReference type="GO" id="GO:0005737">
    <property type="term" value="C:cytoplasm"/>
    <property type="evidence" value="ECO:0007669"/>
    <property type="project" value="TreeGrafter"/>
</dbReference>
<dbReference type="Proteomes" id="UP000077154">
    <property type="component" value="Unassembled WGS sequence"/>
</dbReference>
<dbReference type="GeneID" id="36291673"/>
<dbReference type="VEuPathDB" id="FungiDB:GMDG_06070"/>
<dbReference type="Gene3D" id="3.60.20.30">
    <property type="entry name" value="(Glycosyl)asparaginase"/>
    <property type="match status" value="1"/>
</dbReference>
<feature type="active site" description="Nucleophile" evidence="1">
    <location>
        <position position="467"/>
    </location>
</feature>
<feature type="region of interest" description="Disordered" evidence="3">
    <location>
        <begin position="258"/>
        <end position="286"/>
    </location>
</feature>
<dbReference type="eggNOG" id="KOG1592">
    <property type="taxonomic scope" value="Eukaryota"/>
</dbReference>
<dbReference type="OrthoDB" id="77601at2759"/>
<reference evidence="4" key="1">
    <citation type="submission" date="2016-03" db="EMBL/GenBank/DDBJ databases">
        <title>Updated assembly of Pseudogymnoascus destructans, the fungus causing white-nose syndrome of bats.</title>
        <authorList>
            <person name="Palmer J.M."/>
            <person name="Drees K.P."/>
            <person name="Foster J.T."/>
            <person name="Lindner D.L."/>
        </authorList>
    </citation>
    <scope>NUCLEOTIDE SEQUENCE [LARGE SCALE GENOMIC DNA]</scope>
    <source>
        <strain evidence="4">20631-21</strain>
    </source>
</reference>
<dbReference type="Pfam" id="PF01112">
    <property type="entry name" value="Asparaginase_2"/>
    <property type="match status" value="2"/>
</dbReference>
<dbReference type="CDD" id="cd04514">
    <property type="entry name" value="Taspase1_like"/>
    <property type="match status" value="2"/>
</dbReference>
<dbReference type="InterPro" id="IPR029055">
    <property type="entry name" value="Ntn_hydrolases_N"/>
</dbReference>
<dbReference type="InterPro" id="IPR000246">
    <property type="entry name" value="Peptidase_T2"/>
</dbReference>
<organism evidence="4">
    <name type="scientific">Pseudogymnoascus destructans</name>
    <dbReference type="NCBI Taxonomy" id="655981"/>
    <lineage>
        <taxon>Eukaryota</taxon>
        <taxon>Fungi</taxon>
        <taxon>Dikarya</taxon>
        <taxon>Ascomycota</taxon>
        <taxon>Pezizomycotina</taxon>
        <taxon>Leotiomycetes</taxon>
        <taxon>Thelebolales</taxon>
        <taxon>Thelebolaceae</taxon>
        <taxon>Pseudogymnoascus</taxon>
    </lineage>
</organism>
<evidence type="ECO:0000313" key="4">
    <source>
        <dbReference type="EMBL" id="OAF54872.1"/>
    </source>
</evidence>
<protein>
    <recommendedName>
        <fullName evidence="5">Taspase, threonine aspartase, 1</fullName>
    </recommendedName>
</protein>
<evidence type="ECO:0000256" key="3">
    <source>
        <dbReference type="SAM" id="MobiDB-lite"/>
    </source>
</evidence>
<feature type="compositionally biased region" description="Basic and acidic residues" evidence="3">
    <location>
        <begin position="274"/>
        <end position="286"/>
    </location>
</feature>
<dbReference type="AlphaFoldDB" id="A0A177A060"/>
<dbReference type="GO" id="GO:0004298">
    <property type="term" value="F:threonine-type endopeptidase activity"/>
    <property type="evidence" value="ECO:0007669"/>
    <property type="project" value="InterPro"/>
</dbReference>
<feature type="site" description="Cleavage; by autolysis" evidence="2">
    <location>
        <begin position="466"/>
        <end position="467"/>
    </location>
</feature>
<dbReference type="GO" id="GO:0051604">
    <property type="term" value="P:protein maturation"/>
    <property type="evidence" value="ECO:0007669"/>
    <property type="project" value="TreeGrafter"/>
</dbReference>
<evidence type="ECO:0000256" key="2">
    <source>
        <dbReference type="PIRSR" id="PIRSR600246-3"/>
    </source>
</evidence>
<evidence type="ECO:0008006" key="5">
    <source>
        <dbReference type="Google" id="ProtNLM"/>
    </source>
</evidence>
<proteinExistence type="predicted"/>
<dbReference type="PANTHER" id="PTHR10188:SF8">
    <property type="entry name" value="THREONINE ASPARTASE 1"/>
    <property type="match status" value="1"/>
</dbReference>
<sequence length="648" mass="70388">MQEPETTSRRHILSRRLDHARTRFRIIRSQVHDHVRNTNTSLTHIISRPFPRYKEQRFLGYIRLQAPPPTPVLGVAMDGAGEKRPGLNRQSHAPVAAIFVHAGAGYHSTTNEKIHLGACADACIVAMRFLRGGGTAVDAVEAAIKVLEDKEITNAGYGSNLTIEGIVECDATVVDHLGRSGACGAVAKIKNPIHLARIVLEESNRPLSLRRVPPNLLIADGAAEFGFEHGMDIVHHDALVSTNARERFIRWREDLRKAGFPRTPNSPGSPGEEVVDHEYEERVREKQRRDHFNALMSATWNEGQPGTPQAASPSTFADDKMQDVFQPEHDMLPTRIPASANPKTPRTPDNKIQYESNTQSRIPVSPSMHSAKRPRYSGSRSSEGHGPRTPSLLKPNRNVDAADEPSKSESDTPSGLTRPPTGKQRKGTDGSDDTQEPATLPELEDETPKPFPAFMLSDIDEDRITDTVGAIAIDIFGNIAAGSSSGGIGMKHRGRVGPAALVGVGTAVIPADFEDSENVTVAAVTSGTGEHMATTMASQKCAERLYFCTKRGRGGTNTETNEEDAMESFVLNDFMEHPGVKNSHSAGAIGVMAVKKMPEGYFLHFAHNTDSFALASMHSGEREPKCVMSRIGDTGVVVQGGRKIKVDG</sequence>
<feature type="compositionally biased region" description="Polar residues" evidence="3">
    <location>
        <begin position="353"/>
        <end position="362"/>
    </location>
</feature>
<accession>A0A177A060</accession>
<evidence type="ECO:0000256" key="1">
    <source>
        <dbReference type="PIRSR" id="PIRSR600246-1"/>
    </source>
</evidence>
<dbReference type="SUPFAM" id="SSF56235">
    <property type="entry name" value="N-terminal nucleophile aminohydrolases (Ntn hydrolases)"/>
    <property type="match status" value="1"/>
</dbReference>
<dbReference type="RefSeq" id="XP_024320175.1">
    <property type="nucleotide sequence ID" value="XM_024472179.1"/>
</dbReference>
<name>A0A177A060_9PEZI</name>